<sequence>MSLSNHNQSSLLLIRSKAMRTEVQPLRLAQKSITFAQDPSAISSLTSIHKDLTVHQFNNSSRLTVEEVVTEPILEKKTKPFTKISSRWKLSTPLSLRRLSRQFPS</sequence>
<gene>
    <name evidence="1" type="ORF">PGT21_014746</name>
</gene>
<dbReference type="Proteomes" id="UP000324748">
    <property type="component" value="Unassembled WGS sequence"/>
</dbReference>
<evidence type="ECO:0000313" key="1">
    <source>
        <dbReference type="EMBL" id="KAA1074653.1"/>
    </source>
</evidence>
<keyword evidence="2" id="KW-1185">Reference proteome</keyword>
<comment type="caution">
    <text evidence="1">The sequence shown here is derived from an EMBL/GenBank/DDBJ whole genome shotgun (WGS) entry which is preliminary data.</text>
</comment>
<accession>A0A5B0MEQ8</accession>
<reference evidence="1 2" key="1">
    <citation type="submission" date="2019-05" db="EMBL/GenBank/DDBJ databases">
        <title>Emergence of the Ug99 lineage of the wheat stem rust pathogen through somatic hybridization.</title>
        <authorList>
            <person name="Li F."/>
            <person name="Upadhyaya N.M."/>
            <person name="Sperschneider J."/>
            <person name="Matny O."/>
            <person name="Nguyen-Phuc H."/>
            <person name="Mago R."/>
            <person name="Raley C."/>
            <person name="Miller M.E."/>
            <person name="Silverstein K.A.T."/>
            <person name="Henningsen E."/>
            <person name="Hirsch C.D."/>
            <person name="Visser B."/>
            <person name="Pretorius Z.A."/>
            <person name="Steffenson B.J."/>
            <person name="Schwessinger B."/>
            <person name="Dodds P.N."/>
            <person name="Figueroa M."/>
        </authorList>
    </citation>
    <scope>NUCLEOTIDE SEQUENCE [LARGE SCALE GENOMIC DNA]</scope>
    <source>
        <strain evidence="1">21-0</strain>
    </source>
</reference>
<organism evidence="1 2">
    <name type="scientific">Puccinia graminis f. sp. tritici</name>
    <dbReference type="NCBI Taxonomy" id="56615"/>
    <lineage>
        <taxon>Eukaryota</taxon>
        <taxon>Fungi</taxon>
        <taxon>Dikarya</taxon>
        <taxon>Basidiomycota</taxon>
        <taxon>Pucciniomycotina</taxon>
        <taxon>Pucciniomycetes</taxon>
        <taxon>Pucciniales</taxon>
        <taxon>Pucciniaceae</taxon>
        <taxon>Puccinia</taxon>
    </lineage>
</organism>
<protein>
    <submittedName>
        <fullName evidence="1">Uncharacterized protein</fullName>
    </submittedName>
</protein>
<name>A0A5B0MEQ8_PUCGR</name>
<evidence type="ECO:0000313" key="2">
    <source>
        <dbReference type="Proteomes" id="UP000324748"/>
    </source>
</evidence>
<dbReference type="EMBL" id="VSWC01000157">
    <property type="protein sequence ID" value="KAA1074653.1"/>
    <property type="molecule type" value="Genomic_DNA"/>
</dbReference>
<proteinExistence type="predicted"/>
<dbReference type="AlphaFoldDB" id="A0A5B0MEQ8"/>